<evidence type="ECO:0000313" key="2">
    <source>
        <dbReference type="EMBL" id="OAI07548.1"/>
    </source>
</evidence>
<evidence type="ECO:0000256" key="1">
    <source>
        <dbReference type="SAM" id="Phobius"/>
    </source>
</evidence>
<accession>A0A177MP28</accession>
<organism evidence="2 3">
    <name type="scientific">Methylomonas methanica</name>
    <dbReference type="NCBI Taxonomy" id="421"/>
    <lineage>
        <taxon>Bacteria</taxon>
        <taxon>Pseudomonadati</taxon>
        <taxon>Pseudomonadota</taxon>
        <taxon>Gammaproteobacteria</taxon>
        <taxon>Methylococcales</taxon>
        <taxon>Methylococcaceae</taxon>
        <taxon>Methylomonas</taxon>
    </lineage>
</organism>
<dbReference type="Proteomes" id="UP000078090">
    <property type="component" value="Unassembled WGS sequence"/>
</dbReference>
<dbReference type="AlphaFoldDB" id="A0A177MP28"/>
<keyword evidence="1" id="KW-0472">Membrane</keyword>
<keyword evidence="1" id="KW-1133">Transmembrane helix</keyword>
<reference evidence="2 3" key="1">
    <citation type="submission" date="2016-03" db="EMBL/GenBank/DDBJ databases">
        <authorList>
            <person name="Ploux O."/>
        </authorList>
    </citation>
    <scope>NUCLEOTIDE SEQUENCE [LARGE SCALE GENOMIC DNA]</scope>
    <source>
        <strain evidence="2 3">R-45363</strain>
    </source>
</reference>
<sequence length="59" mass="6956">MIFIIFMIFHLHFLLWLFPGLQNANLLYGHSMIAHHLQVAVYTPWIVKLTMLIAIIVHN</sequence>
<feature type="transmembrane region" description="Helical" evidence="1">
    <location>
        <begin position="39"/>
        <end position="57"/>
    </location>
</feature>
<gene>
    <name evidence="2" type="ORF">A1332_08675</name>
</gene>
<proteinExistence type="predicted"/>
<keyword evidence="1" id="KW-0812">Transmembrane</keyword>
<comment type="caution">
    <text evidence="2">The sequence shown here is derived from an EMBL/GenBank/DDBJ whole genome shotgun (WGS) entry which is preliminary data.</text>
</comment>
<evidence type="ECO:0000313" key="3">
    <source>
        <dbReference type="Proteomes" id="UP000078090"/>
    </source>
</evidence>
<dbReference type="EMBL" id="LUUG01000050">
    <property type="protein sequence ID" value="OAI07548.1"/>
    <property type="molecule type" value="Genomic_DNA"/>
</dbReference>
<protein>
    <submittedName>
        <fullName evidence="2">Uncharacterized protein</fullName>
    </submittedName>
</protein>
<name>A0A177MP28_METMH</name>